<dbReference type="EMBL" id="CAJNNV010026155">
    <property type="protein sequence ID" value="CAE8617415.1"/>
    <property type="molecule type" value="Genomic_DNA"/>
</dbReference>
<dbReference type="InterPro" id="IPR037238">
    <property type="entry name" value="YbiA-like_sf"/>
</dbReference>
<protein>
    <recommendedName>
        <fullName evidence="4">NADAR domain-containing protein</fullName>
    </recommendedName>
</protein>
<feature type="compositionally biased region" description="Low complexity" evidence="1">
    <location>
        <begin position="84"/>
        <end position="102"/>
    </location>
</feature>
<evidence type="ECO:0000256" key="1">
    <source>
        <dbReference type="SAM" id="MobiDB-lite"/>
    </source>
</evidence>
<dbReference type="AlphaFoldDB" id="A0A813FYJ6"/>
<dbReference type="CDD" id="cd15457">
    <property type="entry name" value="NADAR"/>
    <property type="match status" value="1"/>
</dbReference>
<evidence type="ECO:0008006" key="4">
    <source>
        <dbReference type="Google" id="ProtNLM"/>
    </source>
</evidence>
<feature type="compositionally biased region" description="Basic and acidic residues" evidence="1">
    <location>
        <begin position="35"/>
        <end position="52"/>
    </location>
</feature>
<dbReference type="Gene3D" id="1.10.357.40">
    <property type="entry name" value="YbiA-like"/>
    <property type="match status" value="1"/>
</dbReference>
<comment type="caution">
    <text evidence="2">The sequence shown here is derived from an EMBL/GenBank/DDBJ whole genome shotgun (WGS) entry which is preliminary data.</text>
</comment>
<gene>
    <name evidence="2" type="ORF">PGLA1383_LOCUS35076</name>
</gene>
<keyword evidence="3" id="KW-1185">Reference proteome</keyword>
<feature type="compositionally biased region" description="Basic and acidic residues" evidence="1">
    <location>
        <begin position="72"/>
        <end position="82"/>
    </location>
</feature>
<reference evidence="2" key="1">
    <citation type="submission" date="2021-02" db="EMBL/GenBank/DDBJ databases">
        <authorList>
            <person name="Dougan E. K."/>
            <person name="Rhodes N."/>
            <person name="Thang M."/>
            <person name="Chan C."/>
        </authorList>
    </citation>
    <scope>NUCLEOTIDE SEQUENCE</scope>
</reference>
<proteinExistence type="predicted"/>
<evidence type="ECO:0000313" key="3">
    <source>
        <dbReference type="Proteomes" id="UP000654075"/>
    </source>
</evidence>
<sequence length="428" mass="47397">MASFVSFGSGYRSTFVSGSSKPPSCKRPGCGKPAYRGEEGKYCSRGCRDGRSPSRTPGRASSRGACVGGQGREQHLLRHEFRSQQQQQKPQQQEQPQEQPQEQQRDLGPSAGTGSCSQLLQTVQPIKQALTTTSDFYFLHLDLVAFYFPGASAPCDEKCRADFLGNFWDLGPDRLKLAPPGSQEPRNFRTAEGAYQALKFWNSDDARAFEAASGDQALKLSRVLSNKGIEIDTDFAGYGNPWQAMRAVLAAKFIRGGAMANALKKTENAFLLEHNSFTGRDNIWSDNCDGSGKNWLGLLLMLRRTELFYYSFWLRACVDDQTGSFHNREWADKVQEAARRINLELGQVHSDSSSLLGAFQRVHSRSRVRVASPRAAGMPSDRLKHHAHSITSQPCWTPQSSCLAPCPVSSFEDRNLPTVLGTTNITRT</sequence>
<dbReference type="SUPFAM" id="SSF143990">
    <property type="entry name" value="YbiA-like"/>
    <property type="match status" value="1"/>
</dbReference>
<accession>A0A813FYJ6</accession>
<dbReference type="InterPro" id="IPR012816">
    <property type="entry name" value="NADAR"/>
</dbReference>
<name>A0A813FYJ6_POLGL</name>
<dbReference type="OrthoDB" id="206452at2759"/>
<organism evidence="2 3">
    <name type="scientific">Polarella glacialis</name>
    <name type="common">Dinoflagellate</name>
    <dbReference type="NCBI Taxonomy" id="89957"/>
    <lineage>
        <taxon>Eukaryota</taxon>
        <taxon>Sar</taxon>
        <taxon>Alveolata</taxon>
        <taxon>Dinophyceae</taxon>
        <taxon>Suessiales</taxon>
        <taxon>Suessiaceae</taxon>
        <taxon>Polarella</taxon>
    </lineage>
</organism>
<evidence type="ECO:0000313" key="2">
    <source>
        <dbReference type="EMBL" id="CAE8617415.1"/>
    </source>
</evidence>
<feature type="region of interest" description="Disordered" evidence="1">
    <location>
        <begin position="1"/>
        <end position="116"/>
    </location>
</feature>
<dbReference type="Proteomes" id="UP000654075">
    <property type="component" value="Unassembled WGS sequence"/>
</dbReference>
<feature type="compositionally biased region" description="Polar residues" evidence="1">
    <location>
        <begin position="11"/>
        <end position="22"/>
    </location>
</feature>